<reference evidence="3 4" key="1">
    <citation type="submission" date="2021-02" db="EMBL/GenBank/DDBJ databases">
        <title>Complete genome sequence of Lactococcus lactis strain K_LL004.</title>
        <authorList>
            <person name="Kim H.B."/>
        </authorList>
    </citation>
    <scope>NUCLEOTIDE SEQUENCE [LARGE SCALE GENOMIC DNA]</scope>
    <source>
        <strain evidence="3 4">K_LL004</strain>
    </source>
</reference>
<dbReference type="RefSeq" id="WP_205871928.1">
    <property type="nucleotide sequence ID" value="NZ_CP070872.1"/>
</dbReference>
<evidence type="ECO:0000259" key="1">
    <source>
        <dbReference type="Pfam" id="PF00675"/>
    </source>
</evidence>
<dbReference type="InterPro" id="IPR011249">
    <property type="entry name" value="Metalloenz_LuxS/M16"/>
</dbReference>
<organism evidence="3 4">
    <name type="scientific">Lactococcus taiwanensis</name>
    <dbReference type="NCBI Taxonomy" id="1151742"/>
    <lineage>
        <taxon>Bacteria</taxon>
        <taxon>Bacillati</taxon>
        <taxon>Bacillota</taxon>
        <taxon>Bacilli</taxon>
        <taxon>Lactobacillales</taxon>
        <taxon>Streptococcaceae</taxon>
        <taxon>Lactococcus</taxon>
    </lineage>
</organism>
<dbReference type="InterPro" id="IPR050361">
    <property type="entry name" value="MPP/UQCRC_Complex"/>
</dbReference>
<dbReference type="EMBL" id="CP070872">
    <property type="protein sequence ID" value="QSE76620.1"/>
    <property type="molecule type" value="Genomic_DNA"/>
</dbReference>
<sequence length="427" mass="48905">MHSKFYKKTGETLYTEILPNGLTVYYLPKADYNRTYGLFTTNFGSLDTTFIPKGASTFQTFPEGIAHFLEHKLFEKEDGDVMDKFSALGAQTNAFTSFSRTSYLFSTLENSYACTELLLDFVQSPYFTQENVRKEQGIIQQEIQMYQDDSDWRLFAGLLEKMYPASPLAADIAGTPATINAITADDLYKNYEVFYHPTNMNLFLTGPFEVEEMAAFVRENQATKCFEAQEVPLRQELSAAEPKSGEVLALEVAMPKLALGLRGEDFLPQEARARMKYKIGNQIFLDLLFGRTSQRYEELYNQGLIDDSFGLSFELDERFHFAVFTGDTENPKKLSETLQEALKSYKIDRDFSEEHLQLLKREMLGDYFSSLNSLEYIASQFSSEIYEDLNFFDLPELLNELTLADIEKSAEQFIKAMKVVTFTIVPK</sequence>
<dbReference type="Proteomes" id="UP000663608">
    <property type="component" value="Chromosome"/>
</dbReference>
<accession>A0AA45QRB8</accession>
<proteinExistence type="predicted"/>
<feature type="domain" description="Peptidase M16 C-terminal" evidence="2">
    <location>
        <begin position="182"/>
        <end position="362"/>
    </location>
</feature>
<protein>
    <submittedName>
        <fullName evidence="3">Insulinase family protein</fullName>
    </submittedName>
</protein>
<name>A0AA45QRB8_9LACT</name>
<dbReference type="KEGG" id="lti:JW886_09250"/>
<evidence type="ECO:0000259" key="2">
    <source>
        <dbReference type="Pfam" id="PF05193"/>
    </source>
</evidence>
<dbReference type="Pfam" id="PF00675">
    <property type="entry name" value="Peptidase_M16"/>
    <property type="match status" value="1"/>
</dbReference>
<dbReference type="Gene3D" id="3.30.830.10">
    <property type="entry name" value="Metalloenzyme, LuxS/M16 peptidase-like"/>
    <property type="match status" value="2"/>
</dbReference>
<evidence type="ECO:0000313" key="4">
    <source>
        <dbReference type="Proteomes" id="UP000663608"/>
    </source>
</evidence>
<dbReference type="NCBIfam" id="NF047421">
    <property type="entry name" value="YfmH_fam"/>
    <property type="match status" value="1"/>
</dbReference>
<feature type="domain" description="Peptidase M16 N-terminal" evidence="1">
    <location>
        <begin position="63"/>
        <end position="175"/>
    </location>
</feature>
<gene>
    <name evidence="3" type="ORF">JW886_09250</name>
</gene>
<dbReference type="InterPro" id="IPR007863">
    <property type="entry name" value="Peptidase_M16_C"/>
</dbReference>
<dbReference type="AlphaFoldDB" id="A0AA45QRB8"/>
<dbReference type="SUPFAM" id="SSF63411">
    <property type="entry name" value="LuxS/MPP-like metallohydrolase"/>
    <property type="match status" value="2"/>
</dbReference>
<keyword evidence="4" id="KW-1185">Reference proteome</keyword>
<dbReference type="PANTHER" id="PTHR11851:SF134">
    <property type="entry name" value="ZINC-DEPENDENT PROTEASE"/>
    <property type="match status" value="1"/>
</dbReference>
<dbReference type="GO" id="GO:0046872">
    <property type="term" value="F:metal ion binding"/>
    <property type="evidence" value="ECO:0007669"/>
    <property type="project" value="InterPro"/>
</dbReference>
<evidence type="ECO:0000313" key="3">
    <source>
        <dbReference type="EMBL" id="QSE76620.1"/>
    </source>
</evidence>
<dbReference type="Pfam" id="PF05193">
    <property type="entry name" value="Peptidase_M16_C"/>
    <property type="match status" value="1"/>
</dbReference>
<dbReference type="InterPro" id="IPR011765">
    <property type="entry name" value="Pept_M16_N"/>
</dbReference>
<dbReference type="PANTHER" id="PTHR11851">
    <property type="entry name" value="METALLOPROTEASE"/>
    <property type="match status" value="1"/>
</dbReference>